<organism evidence="1 2">
    <name type="scientific">Noviherbaspirillum autotrophicum</name>
    <dbReference type="NCBI Taxonomy" id="709839"/>
    <lineage>
        <taxon>Bacteria</taxon>
        <taxon>Pseudomonadati</taxon>
        <taxon>Pseudomonadota</taxon>
        <taxon>Betaproteobacteria</taxon>
        <taxon>Burkholderiales</taxon>
        <taxon>Oxalobacteraceae</taxon>
        <taxon>Noviherbaspirillum</taxon>
    </lineage>
</organism>
<evidence type="ECO:0000313" key="2">
    <source>
        <dbReference type="Proteomes" id="UP000031572"/>
    </source>
</evidence>
<accession>A0A0C1Y814</accession>
<proteinExistence type="predicted"/>
<protein>
    <submittedName>
        <fullName evidence="1">Uncharacterized protein</fullName>
    </submittedName>
</protein>
<evidence type="ECO:0000313" key="1">
    <source>
        <dbReference type="EMBL" id="KIF83043.1"/>
    </source>
</evidence>
<dbReference type="EMBL" id="JWJG01000028">
    <property type="protein sequence ID" value="KIF83043.1"/>
    <property type="molecule type" value="Genomic_DNA"/>
</dbReference>
<comment type="caution">
    <text evidence="1">The sequence shown here is derived from an EMBL/GenBank/DDBJ whole genome shotgun (WGS) entry which is preliminary data.</text>
</comment>
<dbReference type="OrthoDB" id="8532641at2"/>
<keyword evidence="2" id="KW-1185">Reference proteome</keyword>
<reference evidence="1 2" key="1">
    <citation type="submission" date="2014-12" db="EMBL/GenBank/DDBJ databases">
        <title>Denitrispirillum autotrophicum gen. nov., sp. nov., Denitrifying, Facultatively Autotrophic Bacteria Isolated from Rice Paddy Soil.</title>
        <authorList>
            <person name="Ishii S."/>
            <person name="Ashida N."/>
            <person name="Ohno H."/>
            <person name="Otsuka S."/>
            <person name="Yokota A."/>
            <person name="Senoo K."/>
        </authorList>
    </citation>
    <scope>NUCLEOTIDE SEQUENCE [LARGE SCALE GENOMIC DNA]</scope>
    <source>
        <strain evidence="1 2">TSA66</strain>
    </source>
</reference>
<dbReference type="Proteomes" id="UP000031572">
    <property type="component" value="Unassembled WGS sequence"/>
</dbReference>
<dbReference type="AlphaFoldDB" id="A0A0C1Y814"/>
<name>A0A0C1Y814_9BURK</name>
<gene>
    <name evidence="1" type="ORF">TSA66_22945</name>
</gene>
<sequence>MTRPKLVILEKENSEIGPGYDAERKFRSEAIIRDMATYTELPYFALSPQIASSFENLAAALKKPMGSHVRKVARALDCFLLVTGQGALLRDKCHIQPEVALQFAGALWSGRFIEGNHKSRYMLVYALIIVCDRLQIISKDKFPQISTKGVTNFWCEKRREFEKLVLDSEQVTLCRGWPALGTFGLRWYNLRELHLCYGARFAASFHNAIQTYYSGRRTQHALGVKEFIRYLEISSEKWNAGHFTSRASTTKLFAGFALHLVKTDGETQDYTYIVRKWNKFLEFLEVAFAANLFARSYSLPPFPNAGGANRRTNIRTDANGNKWICKLITDIPIKVSDQEAIQLVLEKIHVDLDVVVQWAEFHVKNIWHRFEEWRRLAVAGAVREIGQPGENRHTAITKRTNPNWRENVAATFKHHGFYPSSDSEKKIDQLYEGLTGIAELLALPTSISLLPHMAILVIEHPKITGSFLTNLEMYDKNARLSGITDFGGSWIIDGVKLRKGPSTAQQTFSLSDRAKEVLEQVVALTQPLRKYLKEQGNPLWRRVFLHCGKGFAYPTEVLPSSLIHGCIPELTAQFEAFFSGSRAELERFVQRFSLATLRSQTVVAEYIKRPDIALVARRLGHERLNYKQLDRYIPPPLLAFFQERWVRLFQCAVLLEALKDSPYKLRATGFSSMEEVHTFLANHALQVRRGGNESSMDRTILNIEDKVVFGLSVDSIAVMESIRIAVQRHPSPCGPLSTAWAMLATRIRAFADSSENMMEFSMMFEEAKGRVNPDLYKGLLHA</sequence>
<dbReference type="RefSeq" id="WP_040041675.1">
    <property type="nucleotide sequence ID" value="NZ_JWJG01000028.1"/>
</dbReference>